<accession>A0A1V9YTK7</accession>
<evidence type="ECO:0000313" key="2">
    <source>
        <dbReference type="EMBL" id="OQR89134.1"/>
    </source>
</evidence>
<proteinExistence type="predicted"/>
<gene>
    <name evidence="2" type="ORF">THRCLA_22737</name>
</gene>
<sequence length="274" mass="31957">MRITWKLHKYITKESLNQNNRVHVLVEFSTPPALQGQNLILDNQKYAISKTMLVNPNNEIGFWEALRQYTTPITAHKIITLQLGVYFLGNRKFSLQLYVCECYPKLWDLCKELIDDGNLVKLGNPAIGKIYFSFLILLYLARLHNLFISGSQTDFDDVLDKSSTYNIVYSYLYFINLFGLNLIKLATYQYMRVWSYQELVKCQHGVYSDISMALVRNGYERLCGNARYVLQCAKDQCQQQLFDQAIALTDLEFLLQFREPRNSTMVQISNLLLH</sequence>
<comment type="caution">
    <text evidence="2">The sequence shown here is derived from an EMBL/GenBank/DDBJ whole genome shotgun (WGS) entry which is preliminary data.</text>
</comment>
<dbReference type="PANTHER" id="PTHR33129">
    <property type="entry name" value="PROTEIN KINASE DOMAIN-CONTAINING PROTEIN-RELATED"/>
    <property type="match status" value="1"/>
</dbReference>
<keyword evidence="1" id="KW-1133">Transmembrane helix</keyword>
<reference evidence="2 3" key="1">
    <citation type="journal article" date="2014" name="Genome Biol. Evol.">
        <title>The secreted proteins of Achlya hypogyna and Thraustotheca clavata identify the ancestral oomycete secretome and reveal gene acquisitions by horizontal gene transfer.</title>
        <authorList>
            <person name="Misner I."/>
            <person name="Blouin N."/>
            <person name="Leonard G."/>
            <person name="Richards T.A."/>
            <person name="Lane C.E."/>
        </authorList>
    </citation>
    <scope>NUCLEOTIDE SEQUENCE [LARGE SCALE GENOMIC DNA]</scope>
    <source>
        <strain evidence="2 3">ATCC 34112</strain>
    </source>
</reference>
<evidence type="ECO:0000313" key="3">
    <source>
        <dbReference type="Proteomes" id="UP000243217"/>
    </source>
</evidence>
<feature type="transmembrane region" description="Helical" evidence="1">
    <location>
        <begin position="130"/>
        <end position="148"/>
    </location>
</feature>
<keyword evidence="3" id="KW-1185">Reference proteome</keyword>
<dbReference type="InterPro" id="IPR052980">
    <property type="entry name" value="Crinkler_effector"/>
</dbReference>
<feature type="transmembrane region" description="Helical" evidence="1">
    <location>
        <begin position="168"/>
        <end position="187"/>
    </location>
</feature>
<name>A0A1V9YTK7_9STRA</name>
<dbReference type="EMBL" id="JNBS01002848">
    <property type="protein sequence ID" value="OQR89134.1"/>
    <property type="molecule type" value="Genomic_DNA"/>
</dbReference>
<protein>
    <submittedName>
        <fullName evidence="2">Crinkler (CRN) family protein</fullName>
    </submittedName>
</protein>
<keyword evidence="1" id="KW-0472">Membrane</keyword>
<evidence type="ECO:0000256" key="1">
    <source>
        <dbReference type="SAM" id="Phobius"/>
    </source>
</evidence>
<keyword evidence="1" id="KW-0812">Transmembrane</keyword>
<dbReference type="AlphaFoldDB" id="A0A1V9YTK7"/>
<dbReference type="Proteomes" id="UP000243217">
    <property type="component" value="Unassembled WGS sequence"/>
</dbReference>
<organism evidence="2 3">
    <name type="scientific">Thraustotheca clavata</name>
    <dbReference type="NCBI Taxonomy" id="74557"/>
    <lineage>
        <taxon>Eukaryota</taxon>
        <taxon>Sar</taxon>
        <taxon>Stramenopiles</taxon>
        <taxon>Oomycota</taxon>
        <taxon>Saprolegniomycetes</taxon>
        <taxon>Saprolegniales</taxon>
        <taxon>Achlyaceae</taxon>
        <taxon>Thraustotheca</taxon>
    </lineage>
</organism>
<dbReference type="PANTHER" id="PTHR33129:SF1">
    <property type="entry name" value="ATP-BINDING PROTEIN"/>
    <property type="match status" value="1"/>
</dbReference>